<dbReference type="PROSITE" id="PS51318">
    <property type="entry name" value="TAT"/>
    <property type="match status" value="1"/>
</dbReference>
<dbReference type="Gene3D" id="3.20.20.520">
    <property type="entry name" value="Glycosyl hydrolase family 115"/>
    <property type="match status" value="1"/>
</dbReference>
<keyword evidence="4" id="KW-1185">Reference proteome</keyword>
<evidence type="ECO:0000256" key="1">
    <source>
        <dbReference type="ARBA" id="ARBA00022801"/>
    </source>
</evidence>
<feature type="domain" description="Gylcosyl hydrolase 115 C-terminal" evidence="2">
    <location>
        <begin position="885"/>
        <end position="1062"/>
    </location>
</feature>
<dbReference type="InterPro" id="IPR042301">
    <property type="entry name" value="GH115_sf"/>
</dbReference>
<dbReference type="Gene3D" id="1.20.58.2150">
    <property type="match status" value="1"/>
</dbReference>
<dbReference type="Gene3D" id="3.30.379.10">
    <property type="entry name" value="Chitobiase/beta-hexosaminidase domain 2-like"/>
    <property type="match status" value="1"/>
</dbReference>
<dbReference type="PANTHER" id="PTHR37842">
    <property type="match status" value="1"/>
</dbReference>
<protein>
    <submittedName>
        <fullName evidence="3">Glycosyl hydrolase 115 family protein</fullName>
    </submittedName>
</protein>
<keyword evidence="1 3" id="KW-0378">Hydrolase</keyword>
<proteinExistence type="predicted"/>
<sequence>MSADVSRRIVLGAGAGLAVSPALPGVARAEGATADGAAGEGLPGGLRVTDPGAYLSFAPVSGAFSLVGAPVVVSPEDHPGVVRVAGDLRDDIERVTGVRPGSEVAREVVLVGTIGRSPLIDGLIDAGKLDVDGVRGKWETSLQTVVERPMPGVRRAFVIAGSDPRGTIFGAYDVSYGLGVSPWYWWDDVPPVRREAVYVRPGRFSQGTPAVTYRGVFINDENPALGTWAPAYFGPGKAPGYPGGFNADFWAKVFEVLLRLKGNYVWPAVWGRAFAEDDPENHARAKAYGIVMGTSHEAPMMRGIEEWNRHAVPAVRDGAGNVVTPGRDPYGGTGEWSYRRNAEAIRAYWRDGIRRMVDEDFEGVVTLGMRGNGDTSLPDGDGIELMQEIIAAQRGIIEEVTGRPAARTPQVWTLYKEVQRYWDRGLRAPDDVTVVLTDDNWGNIRKHPDPGEPVRSGGYGLYYHFDYVGVGRNYKWVDTANLTNLWEQLHEADAYGNHGLWVVNVGDLKGNELPTEFFLNYAWNPRRWGADRLEEWERRFARQHFGEEAAAEIAEVLSAYGQLQARRKPELLNRRITLDTTKDPTKDERAIVYDDQETPFHFGHRELERVTREWRALAKRAERAGRRLPAALRDAWFELVGYAVEATANLYALREAEFLNLLYAGQGRAATNRMAAEAELGLERDFALADRFNSEVAGGKWRGFQTQPHIGYGDVERYGPNAGWQQPEKDHVALPDEIFPKVRRIEVPEAAELGVAVDGADDAGEWWPGAGAGAGVRAGAAGAEAVLPVFSPYQTRPQQYVEIFNRGRTPFSYRIESSVPWLVAERARGRVEEQVRVAVRVDWGRVPDGGGRLEGALTVSGAGASVTVKAVAEKPSAREARGLRGFVEAGGYVAIDAEHYARAVGSADGRVRWRRIERIGRTGAGVTPWPVTAARQAPGGAGPRLEYEVALLSAVEEVTVRAYVSPRNPTLATGGLRYGVSFDGGAPQVVDINAVTGADDGLMNKQWARNTSDNVNVTVTRHAVAGPGVHRLTFWMVDPTVVLQRLVIDTGGLTPTYLGPLESRRI</sequence>
<dbReference type="Proteomes" id="UP001282474">
    <property type="component" value="Unassembled WGS sequence"/>
</dbReference>
<evidence type="ECO:0000313" key="3">
    <source>
        <dbReference type="EMBL" id="MDX3036688.1"/>
    </source>
</evidence>
<reference evidence="3 4" key="1">
    <citation type="journal article" date="2023" name="Microb. Genom.">
        <title>Mesoterricola silvestris gen. nov., sp. nov., Mesoterricola sediminis sp. nov., Geothrix oryzae sp. nov., Geothrix edaphica sp. nov., Geothrix rubra sp. nov., and Geothrix limicola sp. nov., six novel members of Acidobacteriota isolated from soils.</title>
        <authorList>
            <person name="Weisberg A.J."/>
            <person name="Pearce E."/>
            <person name="Kramer C.G."/>
            <person name="Chang J.H."/>
            <person name="Clarke C.R."/>
        </authorList>
    </citation>
    <scope>NUCLEOTIDE SEQUENCE [LARGE SCALE GENOMIC DNA]</scope>
    <source>
        <strain evidence="3 4">NE20-4-1</strain>
    </source>
</reference>
<dbReference type="Pfam" id="PF15979">
    <property type="entry name" value="Glyco_hydro_115"/>
    <property type="match status" value="1"/>
</dbReference>
<evidence type="ECO:0000313" key="4">
    <source>
        <dbReference type="Proteomes" id="UP001282474"/>
    </source>
</evidence>
<dbReference type="PANTHER" id="PTHR37842:SF2">
    <property type="entry name" value="GYLCOSYL HYDROLASE 115 C-TERMINAL DOMAIN-CONTAINING PROTEIN"/>
    <property type="match status" value="1"/>
</dbReference>
<gene>
    <name evidence="3" type="ORF">PV383_05800</name>
</gene>
<evidence type="ECO:0000259" key="2">
    <source>
        <dbReference type="Pfam" id="PF17829"/>
    </source>
</evidence>
<dbReference type="InterPro" id="IPR041437">
    <property type="entry name" value="GH115_C"/>
</dbReference>
<dbReference type="RefSeq" id="WP_193380533.1">
    <property type="nucleotide sequence ID" value="NZ_JABXWF010000009.1"/>
</dbReference>
<comment type="caution">
    <text evidence="3">The sequence shown here is derived from an EMBL/GenBank/DDBJ whole genome shotgun (WGS) entry which is preliminary data.</text>
</comment>
<dbReference type="Pfam" id="PF17829">
    <property type="entry name" value="GH115_C"/>
    <property type="match status" value="1"/>
</dbReference>
<name>A0ABU4ML35_9ACTN</name>
<accession>A0ABU4ML35</accession>
<dbReference type="GO" id="GO:0016787">
    <property type="term" value="F:hydrolase activity"/>
    <property type="evidence" value="ECO:0007669"/>
    <property type="project" value="UniProtKB-KW"/>
</dbReference>
<dbReference type="Gene3D" id="2.60.120.1620">
    <property type="match status" value="1"/>
</dbReference>
<dbReference type="InterPro" id="IPR031924">
    <property type="entry name" value="GH115"/>
</dbReference>
<dbReference type="InterPro" id="IPR006311">
    <property type="entry name" value="TAT_signal"/>
</dbReference>
<dbReference type="InterPro" id="IPR029018">
    <property type="entry name" value="Hex-like_dom2"/>
</dbReference>
<dbReference type="EMBL" id="JARAWJ010000003">
    <property type="protein sequence ID" value="MDX3036688.1"/>
    <property type="molecule type" value="Genomic_DNA"/>
</dbReference>
<organism evidence="3 4">
    <name type="scientific">Streptomyces caniscabiei</name>
    <dbReference type="NCBI Taxonomy" id="2746961"/>
    <lineage>
        <taxon>Bacteria</taxon>
        <taxon>Bacillati</taxon>
        <taxon>Actinomycetota</taxon>
        <taxon>Actinomycetes</taxon>
        <taxon>Kitasatosporales</taxon>
        <taxon>Streptomycetaceae</taxon>
        <taxon>Streptomyces</taxon>
    </lineage>
</organism>